<keyword evidence="2" id="KW-1185">Reference proteome</keyword>
<dbReference type="Proteomes" id="UP001190640">
    <property type="component" value="Chromosome 4"/>
</dbReference>
<dbReference type="AlphaFoldDB" id="A0AA97KUB5"/>
<name>A0AA97KUB5_EUBMA</name>
<dbReference type="RefSeq" id="XP_054831334.1">
    <property type="nucleotide sequence ID" value="XM_054975359.1"/>
</dbReference>
<sequence>MSKIVILVFCALLCLKTVKCLTCKRCYFHVNDVCGIGQGECKVSYRNATCMTKISKRDKTMSYGCGEKKNCSGPDRNKPYYIICCDTDLCNGVAPWTPVSETFTVPKFRGFVGSP</sequence>
<feature type="chain" id="PRO_5041738450" evidence="1">
    <location>
        <begin position="21"/>
        <end position="115"/>
    </location>
</feature>
<gene>
    <name evidence="3" type="primary">LOC129326997</name>
</gene>
<proteinExistence type="predicted"/>
<organism evidence="2 3">
    <name type="scientific">Eublepharis macularius</name>
    <name type="common">Leopard gecko</name>
    <name type="synonym">Cyrtodactylus macularius</name>
    <dbReference type="NCBI Taxonomy" id="481883"/>
    <lineage>
        <taxon>Eukaryota</taxon>
        <taxon>Metazoa</taxon>
        <taxon>Chordata</taxon>
        <taxon>Craniata</taxon>
        <taxon>Vertebrata</taxon>
        <taxon>Euteleostomi</taxon>
        <taxon>Lepidosauria</taxon>
        <taxon>Squamata</taxon>
        <taxon>Bifurcata</taxon>
        <taxon>Gekkota</taxon>
        <taxon>Eublepharidae</taxon>
        <taxon>Eublepharinae</taxon>
        <taxon>Eublepharis</taxon>
    </lineage>
</organism>
<evidence type="ECO:0000256" key="1">
    <source>
        <dbReference type="SAM" id="SignalP"/>
    </source>
</evidence>
<evidence type="ECO:0000313" key="3">
    <source>
        <dbReference type="RefSeq" id="XP_054831334.1"/>
    </source>
</evidence>
<keyword evidence="1" id="KW-0732">Signal</keyword>
<accession>A0AA97KUB5</accession>
<dbReference type="KEGG" id="emc:129326997"/>
<protein>
    <submittedName>
        <fullName evidence="3">Long neurotoxin 2-like</fullName>
    </submittedName>
</protein>
<feature type="signal peptide" evidence="1">
    <location>
        <begin position="1"/>
        <end position="20"/>
    </location>
</feature>
<evidence type="ECO:0000313" key="2">
    <source>
        <dbReference type="Proteomes" id="UP001190640"/>
    </source>
</evidence>
<reference evidence="3" key="1">
    <citation type="submission" date="2025-08" db="UniProtKB">
        <authorList>
            <consortium name="RefSeq"/>
        </authorList>
    </citation>
    <scope>IDENTIFICATION</scope>
    <source>
        <tissue evidence="3">Blood</tissue>
    </source>
</reference>
<dbReference type="GeneID" id="129326997"/>